<dbReference type="AlphaFoldDB" id="A0A0L6XWK0"/>
<dbReference type="Proteomes" id="UP000249482">
    <property type="component" value="Unassembled WGS sequence"/>
</dbReference>
<dbReference type="EMBL" id="AASVQO010000018">
    <property type="protein sequence ID" value="EFH3675613.1"/>
    <property type="molecule type" value="Genomic_DNA"/>
</dbReference>
<accession>A0A0L6XWK0</accession>
<feature type="signal peptide" evidence="1">
    <location>
        <begin position="1"/>
        <end position="23"/>
    </location>
</feature>
<dbReference type="EMBL" id="CAUZHL010000007">
    <property type="protein sequence ID" value="CAK1216172.1"/>
    <property type="molecule type" value="Genomic_DNA"/>
</dbReference>
<dbReference type="EMBL" id="QKWZ01000136">
    <property type="protein sequence ID" value="PZT67113.1"/>
    <property type="molecule type" value="Genomic_DNA"/>
</dbReference>
<reference evidence="3 7" key="3">
    <citation type="submission" date="2020-02" db="EMBL/GenBank/DDBJ databases">
        <authorList>
            <consortium name="PulseNet: The National Subtyping Network for Foodborne Disease Surveillance"/>
            <person name="Tarr C.L."/>
            <person name="Trees E."/>
            <person name="Katz L.S."/>
            <person name="Carleton-Romer H.A."/>
            <person name="Stroika S."/>
            <person name="Kucerova Z."/>
            <person name="Roache K.F."/>
            <person name="Sabol A.L."/>
            <person name="Besser J."/>
            <person name="Gerner-Smidt P."/>
        </authorList>
    </citation>
    <scope>NUCLEOTIDE SEQUENCE [LARGE SCALE GENOMIC DNA]</scope>
    <source>
        <strain evidence="3 7">PNUSAE005278</strain>
    </source>
</reference>
<evidence type="ECO:0000313" key="8">
    <source>
        <dbReference type="Proteomes" id="UP000534496"/>
    </source>
</evidence>
<name>A0A0L6XWK0_ECOLX</name>
<dbReference type="EMBL" id="AASRHK010000016">
    <property type="protein sequence ID" value="EFF8954056.1"/>
    <property type="molecule type" value="Genomic_DNA"/>
</dbReference>
<reference evidence="4 8" key="2">
    <citation type="submission" date="2019-12" db="EMBL/GenBank/DDBJ databases">
        <authorList>
            <consortium name="NARMS: The National Antimicrobial Resistance Monitoring System"/>
        </authorList>
    </citation>
    <scope>NUCLEOTIDE SEQUENCE [LARGE SCALE GENOMIC DNA]</scope>
    <source>
        <strain evidence="4 8">CVM N19EC0189</strain>
    </source>
</reference>
<evidence type="ECO:0000313" key="3">
    <source>
        <dbReference type="EMBL" id="EFF8954056.1"/>
    </source>
</evidence>
<reference evidence="2" key="4">
    <citation type="submission" date="2023-10" db="EMBL/GenBank/DDBJ databases">
        <authorList>
            <person name="Leclercq S."/>
        </authorList>
    </citation>
    <scope>NUCLEOTIDE SEQUENCE</scope>
    <source>
        <strain evidence="2">F848</strain>
    </source>
</reference>
<feature type="chain" id="PRO_5005569986" description="Cyanovirin-N domain-containing protein" evidence="1">
    <location>
        <begin position="24"/>
        <end position="141"/>
    </location>
</feature>
<proteinExistence type="predicted"/>
<gene>
    <name evidence="3" type="ORF">BTB68_001983</name>
    <name evidence="5" type="ORF">DNQ45_06385</name>
    <name evidence="4" type="ORF">F9461_20730</name>
    <name evidence="2" type="ORF">FGAF848_46400</name>
</gene>
<evidence type="ECO:0000313" key="6">
    <source>
        <dbReference type="Proteomes" id="UP000249482"/>
    </source>
</evidence>
<evidence type="ECO:0008006" key="9">
    <source>
        <dbReference type="Google" id="ProtNLM"/>
    </source>
</evidence>
<dbReference type="Proteomes" id="UP000524010">
    <property type="component" value="Unassembled WGS sequence"/>
</dbReference>
<dbReference type="Proteomes" id="UP001190091">
    <property type="component" value="Unassembled WGS sequence"/>
</dbReference>
<protein>
    <recommendedName>
        <fullName evidence="9">Cyanovirin-N domain-containing protein</fullName>
    </recommendedName>
</protein>
<sequence length="141" mass="15245">MQKIALRIGIALSIMAASSFNYAATSEIQKPNVILDATTLGTDSDEISRPLDINDDGISETLNCTYSPSTPPAACGKDDCGYTASDAPTMACSIMTPDNSKINIDYFCSKISLMKEKNHGVHNLLCDEDTILRWNGTRYVG</sequence>
<reference evidence="5 6" key="1">
    <citation type="submission" date="2018-06" db="EMBL/GenBank/DDBJ databases">
        <title>Draft genome sequence of mcr-1-harboring Escherichia coli isolated from wound infection of a hospitalized patient, in Bolivia.</title>
        <authorList>
            <person name="Munoz M.E."/>
            <person name="Moura Q."/>
            <person name="Ventura P.R.M."/>
            <person name="Bustos L.R."/>
            <person name="Ovando B.G."/>
            <person name="Terrazas D.I.V."/>
            <person name="Yarhui N.B."/>
            <person name="Cerdeira L."/>
            <person name="Lincopan N."/>
        </authorList>
    </citation>
    <scope>NUCLEOTIDE SEQUENCE [LARGE SCALE GENOMIC DNA]</scope>
    <source>
        <strain evidence="5 6">EcMLT</strain>
    </source>
</reference>
<evidence type="ECO:0000313" key="2">
    <source>
        <dbReference type="EMBL" id="CAK1216172.1"/>
    </source>
</evidence>
<evidence type="ECO:0000313" key="4">
    <source>
        <dbReference type="EMBL" id="EFH3675613.1"/>
    </source>
</evidence>
<comment type="caution">
    <text evidence="5">The sequence shown here is derived from an EMBL/GenBank/DDBJ whole genome shotgun (WGS) entry which is preliminary data.</text>
</comment>
<dbReference type="Proteomes" id="UP000534496">
    <property type="component" value="Unassembled WGS sequence"/>
</dbReference>
<dbReference type="RefSeq" id="WP_001169130.1">
    <property type="nucleotide sequence ID" value="NZ_BFFW01000026.1"/>
</dbReference>
<evidence type="ECO:0000313" key="7">
    <source>
        <dbReference type="Proteomes" id="UP000524010"/>
    </source>
</evidence>
<evidence type="ECO:0000256" key="1">
    <source>
        <dbReference type="SAM" id="SignalP"/>
    </source>
</evidence>
<organism evidence="5 6">
    <name type="scientific">Escherichia coli</name>
    <dbReference type="NCBI Taxonomy" id="562"/>
    <lineage>
        <taxon>Bacteria</taxon>
        <taxon>Pseudomonadati</taxon>
        <taxon>Pseudomonadota</taxon>
        <taxon>Gammaproteobacteria</taxon>
        <taxon>Enterobacterales</taxon>
        <taxon>Enterobacteriaceae</taxon>
        <taxon>Escherichia</taxon>
    </lineage>
</organism>
<keyword evidence="1" id="KW-0732">Signal</keyword>
<evidence type="ECO:0000313" key="5">
    <source>
        <dbReference type="EMBL" id="PZT67113.1"/>
    </source>
</evidence>